<dbReference type="CDD" id="cd06850">
    <property type="entry name" value="biotinyl_domain"/>
    <property type="match status" value="1"/>
</dbReference>
<evidence type="ECO:0000313" key="3">
    <source>
        <dbReference type="EMBL" id="HDX32563.1"/>
    </source>
</evidence>
<organism evidence="3">
    <name type="scientific">Caldilinea aerophila</name>
    <dbReference type="NCBI Taxonomy" id="133453"/>
    <lineage>
        <taxon>Bacteria</taxon>
        <taxon>Bacillati</taxon>
        <taxon>Chloroflexota</taxon>
        <taxon>Caldilineae</taxon>
        <taxon>Caldilineales</taxon>
        <taxon>Caldilineaceae</taxon>
        <taxon>Caldilinea</taxon>
    </lineage>
</organism>
<dbReference type="EMBL" id="DSMG01000142">
    <property type="protein sequence ID" value="HDX32563.1"/>
    <property type="molecule type" value="Genomic_DNA"/>
</dbReference>
<dbReference type="SUPFAM" id="SSF51230">
    <property type="entry name" value="Single hybrid motif"/>
    <property type="match status" value="1"/>
</dbReference>
<dbReference type="PROSITE" id="PS50968">
    <property type="entry name" value="BIOTINYL_LIPOYL"/>
    <property type="match status" value="1"/>
</dbReference>
<dbReference type="PANTHER" id="PTHR45266">
    <property type="entry name" value="OXALOACETATE DECARBOXYLASE ALPHA CHAIN"/>
    <property type="match status" value="1"/>
</dbReference>
<dbReference type="PANTHER" id="PTHR45266:SF3">
    <property type="entry name" value="OXALOACETATE DECARBOXYLASE ALPHA CHAIN"/>
    <property type="match status" value="1"/>
</dbReference>
<dbReference type="InterPro" id="IPR001882">
    <property type="entry name" value="Biotin_BS"/>
</dbReference>
<keyword evidence="1" id="KW-0092">Biotin</keyword>
<proteinExistence type="predicted"/>
<dbReference type="AlphaFoldDB" id="A0A7C1JBZ2"/>
<dbReference type="InterPro" id="IPR050709">
    <property type="entry name" value="Biotin_Carboxyl_Carrier/Decarb"/>
</dbReference>
<name>A0A7C1JBZ2_9CHLR</name>
<dbReference type="FunFam" id="2.40.50.100:FF:000003">
    <property type="entry name" value="Acetyl-CoA carboxylase biotin carboxyl carrier protein"/>
    <property type="match status" value="1"/>
</dbReference>
<comment type="caution">
    <text evidence="3">The sequence shown here is derived from an EMBL/GenBank/DDBJ whole genome shotgun (WGS) entry which is preliminary data.</text>
</comment>
<protein>
    <submittedName>
        <fullName evidence="3">Acetyl-CoA carboxylase biotin carboxyl carrier protein subunit</fullName>
    </submittedName>
</protein>
<gene>
    <name evidence="3" type="ORF">ENQ20_13910</name>
</gene>
<evidence type="ECO:0000259" key="2">
    <source>
        <dbReference type="PROSITE" id="PS50968"/>
    </source>
</evidence>
<dbReference type="InterPro" id="IPR011053">
    <property type="entry name" value="Single_hybrid_motif"/>
</dbReference>
<dbReference type="InterPro" id="IPR000089">
    <property type="entry name" value="Biotin_lipoyl"/>
</dbReference>
<dbReference type="Pfam" id="PF00364">
    <property type="entry name" value="Biotin_lipoyl"/>
    <property type="match status" value="1"/>
</dbReference>
<reference evidence="3" key="1">
    <citation type="journal article" date="2020" name="mSystems">
        <title>Genome- and Community-Level Interaction Insights into Carbon Utilization and Element Cycling Functions of Hydrothermarchaeota in Hydrothermal Sediment.</title>
        <authorList>
            <person name="Zhou Z."/>
            <person name="Liu Y."/>
            <person name="Xu W."/>
            <person name="Pan J."/>
            <person name="Luo Z.H."/>
            <person name="Li M."/>
        </authorList>
    </citation>
    <scope>NUCLEOTIDE SEQUENCE [LARGE SCALE GENOMIC DNA]</scope>
    <source>
        <strain evidence="3">SpSt-289</strain>
    </source>
</reference>
<accession>A0A7C1JBZ2</accession>
<evidence type="ECO:0000256" key="1">
    <source>
        <dbReference type="ARBA" id="ARBA00023267"/>
    </source>
</evidence>
<sequence length="164" mass="18389">MHKLTIIVENQPHEVEVTPNRARPGEYTLFVDGHPLTVFVPDFDNPELVDWMIVEDRPYEFILSPDLRVAQIYSGRYDVQVRDKEIGGARPFVGDGRVKAPIPGLITRVYVEPGQAVEVGQPLLVLEAMKMENEIRAPGRGIVHHVAVQPGQTVTLGEMMVEIQ</sequence>
<dbReference type="PROSITE" id="PS00188">
    <property type="entry name" value="BIOTIN"/>
    <property type="match status" value="1"/>
</dbReference>
<feature type="domain" description="Lipoyl-binding" evidence="2">
    <location>
        <begin position="95"/>
        <end position="164"/>
    </location>
</feature>
<dbReference type="Gene3D" id="2.40.50.100">
    <property type="match status" value="1"/>
</dbReference>